<dbReference type="EMBL" id="BPLR01009016">
    <property type="protein sequence ID" value="GIY29042.1"/>
    <property type="molecule type" value="Genomic_DNA"/>
</dbReference>
<sequence>MNILGVLCLTAAVLTVSARHKRGPGFYRDPNDCHQYIRCVDDFNSGRRLTMFVGRCRPGLVFDENVSSCNWPDLAAPCSNSPEHLRETASKLNNEKQNSQKTVQNNKISDQSNYRDKYESSQQQIVQKPNNPNHLSVQGQKGFQKPEDINLFQEAGTQEKIGQSFDDSEDLLAQERKPQISQGFEEVSKINDQQQTPITQQIREPVVQEKDEPLIQEQIVQQQSEQISPNPDVREPVVEEEPEQISQDEKFKNQLFKNKLSSISENQEPVVQEQTQQIKEKPHITEPVVQEQTQQIKENPHIREPVVQEQTQQIKEKPHITEPVVQEQTQQVKEKPHIREPVVQEQTHQIKENPHIREPVIQEQTKQTSKNKQQTHQDQEVPLWQESDIQEKFINQFTVKYMPNIQRFKTIEETVDNKLHTSNRMSIITI</sequence>
<keyword evidence="4" id="KW-1015">Disulfide bond</keyword>
<feature type="compositionally biased region" description="Low complexity" evidence="6">
    <location>
        <begin position="362"/>
        <end position="376"/>
    </location>
</feature>
<evidence type="ECO:0000256" key="3">
    <source>
        <dbReference type="ARBA" id="ARBA00022737"/>
    </source>
</evidence>
<accession>A0AAV4S8G7</accession>
<keyword evidence="1" id="KW-0147">Chitin-binding</keyword>
<evidence type="ECO:0000256" key="5">
    <source>
        <dbReference type="ARBA" id="ARBA00023180"/>
    </source>
</evidence>
<keyword evidence="2 7" id="KW-0732">Signal</keyword>
<feature type="signal peptide" evidence="7">
    <location>
        <begin position="1"/>
        <end position="18"/>
    </location>
</feature>
<dbReference type="SMART" id="SM00494">
    <property type="entry name" value="ChtBD2"/>
    <property type="match status" value="1"/>
</dbReference>
<organism evidence="9 10">
    <name type="scientific">Caerostris extrusa</name>
    <name type="common">Bark spider</name>
    <name type="synonym">Caerostris bankana</name>
    <dbReference type="NCBI Taxonomy" id="172846"/>
    <lineage>
        <taxon>Eukaryota</taxon>
        <taxon>Metazoa</taxon>
        <taxon>Ecdysozoa</taxon>
        <taxon>Arthropoda</taxon>
        <taxon>Chelicerata</taxon>
        <taxon>Arachnida</taxon>
        <taxon>Araneae</taxon>
        <taxon>Araneomorphae</taxon>
        <taxon>Entelegynae</taxon>
        <taxon>Araneoidea</taxon>
        <taxon>Araneidae</taxon>
        <taxon>Caerostris</taxon>
    </lineage>
</organism>
<dbReference type="GO" id="GO:0005576">
    <property type="term" value="C:extracellular region"/>
    <property type="evidence" value="ECO:0007669"/>
    <property type="project" value="InterPro"/>
</dbReference>
<feature type="compositionally biased region" description="Polar residues" evidence="6">
    <location>
        <begin position="120"/>
        <end position="141"/>
    </location>
</feature>
<dbReference type="Proteomes" id="UP001054945">
    <property type="component" value="Unassembled WGS sequence"/>
</dbReference>
<keyword evidence="5" id="KW-0325">Glycoprotein</keyword>
<name>A0AAV4S8G7_CAEEX</name>
<proteinExistence type="predicted"/>
<dbReference type="PANTHER" id="PTHR23301:SF0">
    <property type="entry name" value="CHITIN-BINDING TYPE-2 DOMAIN-CONTAINING PROTEIN-RELATED"/>
    <property type="match status" value="1"/>
</dbReference>
<keyword evidence="10" id="KW-1185">Reference proteome</keyword>
<dbReference type="GO" id="GO:0008061">
    <property type="term" value="F:chitin binding"/>
    <property type="evidence" value="ECO:0007669"/>
    <property type="project" value="UniProtKB-KW"/>
</dbReference>
<dbReference type="PROSITE" id="PS50940">
    <property type="entry name" value="CHIT_BIND_II"/>
    <property type="match status" value="1"/>
</dbReference>
<evidence type="ECO:0000259" key="8">
    <source>
        <dbReference type="PROSITE" id="PS50940"/>
    </source>
</evidence>
<protein>
    <submittedName>
        <fullName evidence="9">Chitin-binding type-2 domain-containing protein</fullName>
    </submittedName>
</protein>
<evidence type="ECO:0000313" key="9">
    <source>
        <dbReference type="EMBL" id="GIY29042.1"/>
    </source>
</evidence>
<evidence type="ECO:0000256" key="4">
    <source>
        <dbReference type="ARBA" id="ARBA00023157"/>
    </source>
</evidence>
<feature type="region of interest" description="Disordered" evidence="6">
    <location>
        <begin position="94"/>
        <end position="142"/>
    </location>
</feature>
<dbReference type="InterPro" id="IPR002557">
    <property type="entry name" value="Chitin-bd_dom"/>
</dbReference>
<dbReference type="AlphaFoldDB" id="A0AAV4S8G7"/>
<feature type="region of interest" description="Disordered" evidence="6">
    <location>
        <begin position="362"/>
        <end position="381"/>
    </location>
</feature>
<evidence type="ECO:0000313" key="10">
    <source>
        <dbReference type="Proteomes" id="UP001054945"/>
    </source>
</evidence>
<feature type="chain" id="PRO_5043427891" evidence="7">
    <location>
        <begin position="19"/>
        <end position="430"/>
    </location>
</feature>
<dbReference type="InterPro" id="IPR051940">
    <property type="entry name" value="Chitin_bind-dev_reg"/>
</dbReference>
<evidence type="ECO:0000256" key="7">
    <source>
        <dbReference type="SAM" id="SignalP"/>
    </source>
</evidence>
<dbReference type="SUPFAM" id="SSF57625">
    <property type="entry name" value="Invertebrate chitin-binding proteins"/>
    <property type="match status" value="1"/>
</dbReference>
<feature type="region of interest" description="Disordered" evidence="6">
    <location>
        <begin position="221"/>
        <end position="247"/>
    </location>
</feature>
<comment type="caution">
    <text evidence="9">The sequence shown here is derived from an EMBL/GenBank/DDBJ whole genome shotgun (WGS) entry which is preliminary data.</text>
</comment>
<evidence type="ECO:0000256" key="1">
    <source>
        <dbReference type="ARBA" id="ARBA00022669"/>
    </source>
</evidence>
<feature type="domain" description="Chitin-binding type-2" evidence="8">
    <location>
        <begin position="5"/>
        <end position="80"/>
    </location>
</feature>
<feature type="compositionally biased region" description="Polar residues" evidence="6">
    <location>
        <begin position="94"/>
        <end position="112"/>
    </location>
</feature>
<keyword evidence="3" id="KW-0677">Repeat</keyword>
<dbReference type="InterPro" id="IPR036508">
    <property type="entry name" value="Chitin-bd_dom_sf"/>
</dbReference>
<dbReference type="Gene3D" id="2.170.140.10">
    <property type="entry name" value="Chitin binding domain"/>
    <property type="match status" value="1"/>
</dbReference>
<reference evidence="9 10" key="1">
    <citation type="submission" date="2021-06" db="EMBL/GenBank/DDBJ databases">
        <title>Caerostris extrusa draft genome.</title>
        <authorList>
            <person name="Kono N."/>
            <person name="Arakawa K."/>
        </authorList>
    </citation>
    <scope>NUCLEOTIDE SEQUENCE [LARGE SCALE GENOMIC DNA]</scope>
</reference>
<evidence type="ECO:0000256" key="2">
    <source>
        <dbReference type="ARBA" id="ARBA00022729"/>
    </source>
</evidence>
<dbReference type="Pfam" id="PF01607">
    <property type="entry name" value="CBM_14"/>
    <property type="match status" value="1"/>
</dbReference>
<gene>
    <name evidence="9" type="primary">AVEN_103413_1</name>
    <name evidence="9" type="ORF">CEXT_373461</name>
</gene>
<dbReference type="PANTHER" id="PTHR23301">
    <property type="entry name" value="CHITIN BINDING PERITROPHIN-A"/>
    <property type="match status" value="1"/>
</dbReference>
<evidence type="ECO:0000256" key="6">
    <source>
        <dbReference type="SAM" id="MobiDB-lite"/>
    </source>
</evidence>